<keyword evidence="2" id="KW-1185">Reference proteome</keyword>
<proteinExistence type="predicted"/>
<gene>
    <name evidence="1" type="ORF">P9847_15870</name>
</gene>
<dbReference type="RefSeq" id="WP_328279417.1">
    <property type="nucleotide sequence ID" value="NZ_JARTLD010000038.1"/>
</dbReference>
<dbReference type="InterPro" id="IPR014903">
    <property type="entry name" value="DUF1796"/>
</dbReference>
<dbReference type="Proteomes" id="UP001343257">
    <property type="component" value="Unassembled WGS sequence"/>
</dbReference>
<sequence>MNRAFNTIFSLGHSCQVASQLRRNRLRKEAGPLDWFNFAQTSELCRVLRSRFQGFMELENLEVYGQSQNSHYIRDRITTCLSFHDFRNDPVKPPLHDYREFKERLTRRTQRLLSVLCSIEDTLLIRTIAAAREAWSVVDAVTETYPNPNVYFLFAIPGNGFPLRMLPSSQERVMIVELPAGSTWEGDHDAWRTLLQSIRLKDYDAKRH</sequence>
<accession>A0ABU6PVF6</accession>
<evidence type="ECO:0000313" key="1">
    <source>
        <dbReference type="EMBL" id="MED5018787.1"/>
    </source>
</evidence>
<organism evidence="1 2">
    <name type="scientific">Paenibacillus chibensis</name>
    <dbReference type="NCBI Taxonomy" id="59846"/>
    <lineage>
        <taxon>Bacteria</taxon>
        <taxon>Bacillati</taxon>
        <taxon>Bacillota</taxon>
        <taxon>Bacilli</taxon>
        <taxon>Bacillales</taxon>
        <taxon>Paenibacillaceae</taxon>
        <taxon>Paenibacillus</taxon>
    </lineage>
</organism>
<evidence type="ECO:0000313" key="2">
    <source>
        <dbReference type="Proteomes" id="UP001343257"/>
    </source>
</evidence>
<name>A0ABU6PVF6_9BACL</name>
<reference evidence="1 2" key="1">
    <citation type="submission" date="2023-03" db="EMBL/GenBank/DDBJ databases">
        <title>Bacillus Genome Sequencing.</title>
        <authorList>
            <person name="Dunlap C."/>
        </authorList>
    </citation>
    <scope>NUCLEOTIDE SEQUENCE [LARGE SCALE GENOMIC DNA]</scope>
    <source>
        <strain evidence="1 2">NRS-52</strain>
    </source>
</reference>
<dbReference type="Pfam" id="PF08795">
    <property type="entry name" value="DUF1796"/>
    <property type="match status" value="1"/>
</dbReference>
<protein>
    <submittedName>
        <fullName evidence="1">DUF1796 family putative cysteine peptidase</fullName>
    </submittedName>
</protein>
<dbReference type="EMBL" id="JARTLD010000038">
    <property type="protein sequence ID" value="MED5018787.1"/>
    <property type="molecule type" value="Genomic_DNA"/>
</dbReference>
<comment type="caution">
    <text evidence="1">The sequence shown here is derived from an EMBL/GenBank/DDBJ whole genome shotgun (WGS) entry which is preliminary data.</text>
</comment>